<proteinExistence type="predicted"/>
<gene>
    <name evidence="2" type="ORF">QF025_004661</name>
</gene>
<feature type="compositionally biased region" description="Basic residues" evidence="1">
    <location>
        <begin position="1"/>
        <end position="11"/>
    </location>
</feature>
<protein>
    <submittedName>
        <fullName evidence="2">LmbE family N-acetylglucosaminyl deacetylase</fullName>
    </submittedName>
</protein>
<accession>A0ABD5CLJ7</accession>
<comment type="caution">
    <text evidence="2">The sequence shown here is derived from an EMBL/GenBank/DDBJ whole genome shotgun (WGS) entry which is preliminary data.</text>
</comment>
<reference evidence="2 3" key="1">
    <citation type="submission" date="2023-08" db="EMBL/GenBank/DDBJ databases">
        <title>Genome sequencing of plant associated microbes to promote plant fitness in Sorghum bicolor and Oryza sativa.</title>
        <authorList>
            <person name="Coleman-Derr D."/>
        </authorList>
    </citation>
    <scope>NUCLEOTIDE SEQUENCE [LARGE SCALE GENOMIC DNA]</scope>
    <source>
        <strain evidence="2 3">SLBN-33</strain>
    </source>
</reference>
<name>A0ABD5CLJ7_9BURK</name>
<evidence type="ECO:0000256" key="1">
    <source>
        <dbReference type="SAM" id="MobiDB-lite"/>
    </source>
</evidence>
<dbReference type="Pfam" id="PF02585">
    <property type="entry name" value="PIG-L"/>
    <property type="match status" value="1"/>
</dbReference>
<evidence type="ECO:0000313" key="2">
    <source>
        <dbReference type="EMBL" id="MDR6205941.1"/>
    </source>
</evidence>
<sequence>MRSRPQRRKPGPRFASKSAPPAPYNLHQRMMQSRARLLVVSPHLDDAVLSCGLLLTASPSAIVCTVFTAPPGENMSTDWDRQSGFKDAFEAMQARKQEDAHALEMLGARPVHLPFCDAQYLHTPSRDELAEALRHTLHAYQPENVMVPLGLFHSDHILVSDACLSLIAGMGDAVFHAYEEIPYRRMEHAVPDRIEELTKRGYLLSPADDLAAAARQSVSHEQMKREAIAAYASQLRAFGPDAETTLYCEEKYWRLQRA</sequence>
<dbReference type="SUPFAM" id="SSF102588">
    <property type="entry name" value="LmbE-like"/>
    <property type="match status" value="1"/>
</dbReference>
<dbReference type="InterPro" id="IPR024078">
    <property type="entry name" value="LmbE-like_dom_sf"/>
</dbReference>
<dbReference type="AlphaFoldDB" id="A0ABD5CLJ7"/>
<dbReference type="EMBL" id="JAVIZN010000002">
    <property type="protein sequence ID" value="MDR6205941.1"/>
    <property type="molecule type" value="Genomic_DNA"/>
</dbReference>
<feature type="region of interest" description="Disordered" evidence="1">
    <location>
        <begin position="1"/>
        <end position="23"/>
    </location>
</feature>
<evidence type="ECO:0000313" key="3">
    <source>
        <dbReference type="Proteomes" id="UP001245184"/>
    </source>
</evidence>
<dbReference type="InterPro" id="IPR003737">
    <property type="entry name" value="GlcNAc_PI_deacetylase-related"/>
</dbReference>
<dbReference type="Gene3D" id="3.40.50.10320">
    <property type="entry name" value="LmbE-like"/>
    <property type="match status" value="1"/>
</dbReference>
<organism evidence="2 3">
    <name type="scientific">Paraburkholderia graminis</name>
    <dbReference type="NCBI Taxonomy" id="60548"/>
    <lineage>
        <taxon>Bacteria</taxon>
        <taxon>Pseudomonadati</taxon>
        <taxon>Pseudomonadota</taxon>
        <taxon>Betaproteobacteria</taxon>
        <taxon>Burkholderiales</taxon>
        <taxon>Burkholderiaceae</taxon>
        <taxon>Paraburkholderia</taxon>
    </lineage>
</organism>
<dbReference type="Proteomes" id="UP001245184">
    <property type="component" value="Unassembled WGS sequence"/>
</dbReference>